<protein>
    <submittedName>
        <fullName evidence="3">Uncharacterized protein</fullName>
    </submittedName>
</protein>
<dbReference type="OrthoDB" id="10357360at2759"/>
<organism evidence="3 7">
    <name type="scientific">Rotaria sordida</name>
    <dbReference type="NCBI Taxonomy" id="392033"/>
    <lineage>
        <taxon>Eukaryota</taxon>
        <taxon>Metazoa</taxon>
        <taxon>Spiralia</taxon>
        <taxon>Gnathifera</taxon>
        <taxon>Rotifera</taxon>
        <taxon>Eurotatoria</taxon>
        <taxon>Bdelloidea</taxon>
        <taxon>Philodinida</taxon>
        <taxon>Philodinidae</taxon>
        <taxon>Rotaria</taxon>
    </lineage>
</organism>
<dbReference type="Proteomes" id="UP000663870">
    <property type="component" value="Unassembled WGS sequence"/>
</dbReference>
<dbReference type="EMBL" id="CAJNOU010001469">
    <property type="protein sequence ID" value="CAF1208977.1"/>
    <property type="molecule type" value="Genomic_DNA"/>
</dbReference>
<evidence type="ECO:0000313" key="4">
    <source>
        <dbReference type="EMBL" id="CAF1224817.1"/>
    </source>
</evidence>
<dbReference type="Proteomes" id="UP000663882">
    <property type="component" value="Unassembled WGS sequence"/>
</dbReference>
<evidence type="ECO:0000313" key="6">
    <source>
        <dbReference type="Proteomes" id="UP000663870"/>
    </source>
</evidence>
<feature type="region of interest" description="Disordered" evidence="1">
    <location>
        <begin position="70"/>
        <end position="93"/>
    </location>
</feature>
<gene>
    <name evidence="5" type="ORF">JXQ802_LOCUS31369</name>
    <name evidence="2" type="ORF">RFH988_LOCUS21540</name>
    <name evidence="3" type="ORF">SEV965_LOCUS21562</name>
    <name evidence="4" type="ORF">ZHD862_LOCUS24055</name>
</gene>
<dbReference type="Proteomes" id="UP000663889">
    <property type="component" value="Unassembled WGS sequence"/>
</dbReference>
<dbReference type="EMBL" id="CAJNOO010001378">
    <property type="protein sequence ID" value="CAF1144010.1"/>
    <property type="molecule type" value="Genomic_DNA"/>
</dbReference>
<evidence type="ECO:0000313" key="5">
    <source>
        <dbReference type="EMBL" id="CAF1337012.1"/>
    </source>
</evidence>
<name>A0A814X3J3_9BILA</name>
<evidence type="ECO:0000313" key="2">
    <source>
        <dbReference type="EMBL" id="CAF1144010.1"/>
    </source>
</evidence>
<dbReference type="AlphaFoldDB" id="A0A814X3J3"/>
<accession>A0A814X3J3</accession>
<evidence type="ECO:0000256" key="1">
    <source>
        <dbReference type="SAM" id="MobiDB-lite"/>
    </source>
</evidence>
<reference evidence="3" key="1">
    <citation type="submission" date="2021-02" db="EMBL/GenBank/DDBJ databases">
        <authorList>
            <person name="Nowell W R."/>
        </authorList>
    </citation>
    <scope>NUCLEOTIDE SEQUENCE</scope>
</reference>
<dbReference type="EMBL" id="CAJNOL010001324">
    <property type="protein sequence ID" value="CAF1337012.1"/>
    <property type="molecule type" value="Genomic_DNA"/>
</dbReference>
<dbReference type="Proteomes" id="UP000663864">
    <property type="component" value="Unassembled WGS sequence"/>
</dbReference>
<sequence>MSNCIVFRSISIINQMSNIPNLLMKRVIIMKGFCDLIYDVSNNTIQFIEQQRIYLENFQKRMHQYWSISSTTTSSCDDDDNDILVESPTIENN</sequence>
<comment type="caution">
    <text evidence="3">The sequence shown here is derived from an EMBL/GenBank/DDBJ whole genome shotgun (WGS) entry which is preliminary data.</text>
</comment>
<evidence type="ECO:0000313" key="3">
    <source>
        <dbReference type="EMBL" id="CAF1208977.1"/>
    </source>
</evidence>
<evidence type="ECO:0000313" key="7">
    <source>
        <dbReference type="Proteomes" id="UP000663889"/>
    </source>
</evidence>
<keyword evidence="6" id="KW-1185">Reference proteome</keyword>
<proteinExistence type="predicted"/>
<dbReference type="EMBL" id="CAJNOT010001607">
    <property type="protein sequence ID" value="CAF1224817.1"/>
    <property type="molecule type" value="Genomic_DNA"/>
</dbReference>